<dbReference type="GO" id="GO:0008270">
    <property type="term" value="F:zinc ion binding"/>
    <property type="evidence" value="ECO:0007669"/>
    <property type="project" value="InterPro"/>
</dbReference>
<dbReference type="Proteomes" id="UP000062260">
    <property type="component" value="Chromosome"/>
</dbReference>
<dbReference type="PROSITE" id="PS50966">
    <property type="entry name" value="ZF_SWIM"/>
    <property type="match status" value="1"/>
</dbReference>
<dbReference type="EMBL" id="CP014163">
    <property type="protein sequence ID" value="AMB99996.1"/>
    <property type="molecule type" value="Genomic_DNA"/>
</dbReference>
<dbReference type="KEGG" id="auh:AWM75_08435"/>
<organism evidence="1 2">
    <name type="scientific">Aerococcus urinaehominis</name>
    <dbReference type="NCBI Taxonomy" id="128944"/>
    <lineage>
        <taxon>Bacteria</taxon>
        <taxon>Bacillati</taxon>
        <taxon>Bacillota</taxon>
        <taxon>Bacilli</taxon>
        <taxon>Lactobacillales</taxon>
        <taxon>Aerococcaceae</taxon>
        <taxon>Aerococcus</taxon>
    </lineage>
</organism>
<reference evidence="1 2" key="1">
    <citation type="journal article" date="2016" name="Genome Announc.">
        <title>Complete Genome Sequences of Aerococcus christensenii CCUG 28831T, Aerococcus sanguinicola CCUG 43001T, Aerococcus urinae CCUG 36881T, Aerococcus urinaeequi CCUG 28094T, Aerococcus urinaehominis CCUG 42038 BT, and Aerococcus viridans CCUG 4311T.</title>
        <authorList>
            <person name="Carkaci D."/>
            <person name="Dargis R."/>
            <person name="Nielsen X.C."/>
            <person name="Skovgaard O."/>
            <person name="Fuursted K."/>
            <person name="Christensen J.J."/>
        </authorList>
    </citation>
    <scope>NUCLEOTIDE SEQUENCE [LARGE SCALE GENOMIC DNA]</scope>
    <source>
        <strain evidence="1 2">CCUG42038B</strain>
    </source>
</reference>
<evidence type="ECO:0000313" key="1">
    <source>
        <dbReference type="EMBL" id="AMB99996.1"/>
    </source>
</evidence>
<protein>
    <submittedName>
        <fullName evidence="1">Uncharacterized protein</fullName>
    </submittedName>
</protein>
<sequence length="324" mass="37483">MWQSQFEAPILDRGYYYYLSGQVKYFFIEEHQLTGQVAGSHLYTVKLSLRGQRITKADCNCPSAGEGKLCKHMAAVMFTYEKGDAPASFSYPDDVYFEDYVCWDEDEADFAYGAQWEESDDYQLNGPHTSLKVGKNRPDTNSLLASLSAEDLLDFVNYLMAKDARIAGDLLRYFNVRSIPQDLTYYQSQIEAIKFSHEADGYIDYYQGEVFVQDLDEFMTDQVTPLFKHGEYRLLIDIAGYLVEMTDQLDMDGSNGEHMEIMYWPREIFEKVINQANQADQDYAFKILIALANEPEGLGFREAFIKDMLPLFNDQTKRNYYQNP</sequence>
<proteinExistence type="predicted"/>
<dbReference type="STRING" id="128944.AWM75_08435"/>
<dbReference type="AlphaFoldDB" id="A0A109RHJ8"/>
<dbReference type="RefSeq" id="WP_067980784.1">
    <property type="nucleotide sequence ID" value="NZ_CP014163.1"/>
</dbReference>
<evidence type="ECO:0000313" key="2">
    <source>
        <dbReference type="Proteomes" id="UP000062260"/>
    </source>
</evidence>
<name>A0A109RHJ8_9LACT</name>
<dbReference type="OrthoDB" id="9760715at2"/>
<dbReference type="Pfam" id="PF04434">
    <property type="entry name" value="SWIM"/>
    <property type="match status" value="1"/>
</dbReference>
<reference evidence="2" key="2">
    <citation type="submission" date="2016-01" db="EMBL/GenBank/DDBJ databases">
        <title>Six Aerococcus type strain genome sequencing and assembly using PacBio and Illumina Hiseq.</title>
        <authorList>
            <person name="Carkaci D."/>
            <person name="Dargis R."/>
            <person name="Nielsen X.C."/>
            <person name="Skovgaard O."/>
            <person name="Fuursted K."/>
            <person name="Christensen J.J."/>
        </authorList>
    </citation>
    <scope>NUCLEOTIDE SEQUENCE [LARGE SCALE GENOMIC DNA]</scope>
    <source>
        <strain evidence="2">CCUG42038B</strain>
    </source>
</reference>
<keyword evidence="2" id="KW-1185">Reference proteome</keyword>
<dbReference type="InterPro" id="IPR007527">
    <property type="entry name" value="Znf_SWIM"/>
</dbReference>
<gene>
    <name evidence="1" type="ORF">AWM75_08435</name>
</gene>
<accession>A0A109RHJ8</accession>